<reference evidence="1 2" key="1">
    <citation type="submission" date="2017-09" db="EMBL/GenBank/DDBJ databases">
        <title>WGS assembly of Aquilegia coerulea Goldsmith.</title>
        <authorList>
            <person name="Hodges S."/>
            <person name="Kramer E."/>
            <person name="Nordborg M."/>
            <person name="Tomkins J."/>
            <person name="Borevitz J."/>
            <person name="Derieg N."/>
            <person name="Yan J."/>
            <person name="Mihaltcheva S."/>
            <person name="Hayes R.D."/>
            <person name="Rokhsar D."/>
        </authorList>
    </citation>
    <scope>NUCLEOTIDE SEQUENCE [LARGE SCALE GENOMIC DNA]</scope>
    <source>
        <strain evidence="2">cv. Goldsmith</strain>
    </source>
</reference>
<accession>A0A2G5EVS3</accession>
<keyword evidence="2" id="KW-1185">Reference proteome</keyword>
<name>A0A2G5EVS3_AQUCA</name>
<organism evidence="1 2">
    <name type="scientific">Aquilegia coerulea</name>
    <name type="common">Rocky mountain columbine</name>
    <dbReference type="NCBI Taxonomy" id="218851"/>
    <lineage>
        <taxon>Eukaryota</taxon>
        <taxon>Viridiplantae</taxon>
        <taxon>Streptophyta</taxon>
        <taxon>Embryophyta</taxon>
        <taxon>Tracheophyta</taxon>
        <taxon>Spermatophyta</taxon>
        <taxon>Magnoliopsida</taxon>
        <taxon>Ranunculales</taxon>
        <taxon>Ranunculaceae</taxon>
        <taxon>Thalictroideae</taxon>
        <taxon>Aquilegia</taxon>
    </lineage>
</organism>
<dbReference type="EMBL" id="KZ305021">
    <property type="protein sequence ID" value="PIA59836.1"/>
    <property type="molecule type" value="Genomic_DNA"/>
</dbReference>
<evidence type="ECO:0000313" key="2">
    <source>
        <dbReference type="Proteomes" id="UP000230069"/>
    </source>
</evidence>
<sequence length="75" mass="8150">MGPVLLWPGSETMLSAKKLAIVCASILGGRSSTNTRRACLVLRRKDSPEVKVFWKQTSEQTAGVVVLCMTIGRQS</sequence>
<dbReference type="AlphaFoldDB" id="A0A2G5EVS3"/>
<proteinExistence type="predicted"/>
<gene>
    <name evidence="1" type="ORF">AQUCO_00400602v1</name>
</gene>
<dbReference type="InParanoid" id="A0A2G5EVS3"/>
<dbReference type="Proteomes" id="UP000230069">
    <property type="component" value="Unassembled WGS sequence"/>
</dbReference>
<evidence type="ECO:0000313" key="1">
    <source>
        <dbReference type="EMBL" id="PIA59836.1"/>
    </source>
</evidence>
<protein>
    <submittedName>
        <fullName evidence="1">Uncharacterized protein</fullName>
    </submittedName>
</protein>